<dbReference type="STRING" id="1182545.A0A072P7E2"/>
<dbReference type="OrthoDB" id="288590at2759"/>
<dbReference type="InterPro" id="IPR050231">
    <property type="entry name" value="Iron_ascorbate_oxido_reductase"/>
</dbReference>
<dbReference type="InterPro" id="IPR027443">
    <property type="entry name" value="IPNS-like_sf"/>
</dbReference>
<evidence type="ECO:0000313" key="3">
    <source>
        <dbReference type="EMBL" id="KEF55746.1"/>
    </source>
</evidence>
<dbReference type="VEuPathDB" id="FungiDB:A1O9_08496"/>
<reference evidence="3 4" key="1">
    <citation type="submission" date="2013-03" db="EMBL/GenBank/DDBJ databases">
        <title>The Genome Sequence of Exophiala aquamarina CBS 119918.</title>
        <authorList>
            <consortium name="The Broad Institute Genomics Platform"/>
            <person name="Cuomo C."/>
            <person name="de Hoog S."/>
            <person name="Gorbushina A."/>
            <person name="Walker B."/>
            <person name="Young S.K."/>
            <person name="Zeng Q."/>
            <person name="Gargeya S."/>
            <person name="Fitzgerald M."/>
            <person name="Haas B."/>
            <person name="Abouelleil A."/>
            <person name="Allen A.W."/>
            <person name="Alvarado L."/>
            <person name="Arachchi H.M."/>
            <person name="Berlin A.M."/>
            <person name="Chapman S.B."/>
            <person name="Gainer-Dewar J."/>
            <person name="Goldberg J."/>
            <person name="Griggs A."/>
            <person name="Gujja S."/>
            <person name="Hansen M."/>
            <person name="Howarth C."/>
            <person name="Imamovic A."/>
            <person name="Ireland A."/>
            <person name="Larimer J."/>
            <person name="McCowan C."/>
            <person name="Murphy C."/>
            <person name="Pearson M."/>
            <person name="Poon T.W."/>
            <person name="Priest M."/>
            <person name="Roberts A."/>
            <person name="Saif S."/>
            <person name="Shea T."/>
            <person name="Sisk P."/>
            <person name="Sykes S."/>
            <person name="Wortman J."/>
            <person name="Nusbaum C."/>
            <person name="Birren B."/>
        </authorList>
    </citation>
    <scope>NUCLEOTIDE SEQUENCE [LARGE SCALE GENOMIC DNA]</scope>
    <source>
        <strain evidence="3 4">CBS 119918</strain>
    </source>
</reference>
<dbReference type="HOGENOM" id="CLU_010119_8_5_1"/>
<accession>A0A072P7E2</accession>
<gene>
    <name evidence="3" type="ORF">A1O9_08496</name>
</gene>
<sequence length="187" mass="20573">MTGLAEDVLSVIAMTLDLDPAYFREFCSEPAAVLRLLHYPPQAPDASEDERGIGAHTGFGGITLLLQDEVGGLQVFDEPTLSWIDVKPTPGAFVVNLGNVMMRWSNDRYVSNLHRVINSSGKERYSIPFFYSGNPDFVIGCLPGCEDGSRGSKYDPMKVQDWIFGRHTNTFKEAKGLNELSALAKVA</sequence>
<evidence type="ECO:0000313" key="4">
    <source>
        <dbReference type="Proteomes" id="UP000027920"/>
    </source>
</evidence>
<dbReference type="RefSeq" id="XP_013258336.1">
    <property type="nucleotide sequence ID" value="XM_013402882.1"/>
</dbReference>
<keyword evidence="4" id="KW-1185">Reference proteome</keyword>
<dbReference type="GeneID" id="25283409"/>
<dbReference type="Proteomes" id="UP000027920">
    <property type="component" value="Unassembled WGS sequence"/>
</dbReference>
<dbReference type="Gene3D" id="2.60.120.330">
    <property type="entry name" value="B-lactam Antibiotic, Isopenicillin N Synthase, Chain"/>
    <property type="match status" value="1"/>
</dbReference>
<comment type="similarity">
    <text evidence="1">Belongs to the iron/ascorbate-dependent oxidoreductase family.</text>
</comment>
<organism evidence="3 4">
    <name type="scientific">Exophiala aquamarina CBS 119918</name>
    <dbReference type="NCBI Taxonomy" id="1182545"/>
    <lineage>
        <taxon>Eukaryota</taxon>
        <taxon>Fungi</taxon>
        <taxon>Dikarya</taxon>
        <taxon>Ascomycota</taxon>
        <taxon>Pezizomycotina</taxon>
        <taxon>Eurotiomycetes</taxon>
        <taxon>Chaetothyriomycetidae</taxon>
        <taxon>Chaetothyriales</taxon>
        <taxon>Herpotrichiellaceae</taxon>
        <taxon>Exophiala</taxon>
    </lineage>
</organism>
<dbReference type="Pfam" id="PF03171">
    <property type="entry name" value="2OG-FeII_Oxy"/>
    <property type="match status" value="1"/>
</dbReference>
<dbReference type="PANTHER" id="PTHR47990">
    <property type="entry name" value="2-OXOGLUTARATE (2OG) AND FE(II)-DEPENDENT OXYGENASE SUPERFAMILY PROTEIN-RELATED"/>
    <property type="match status" value="1"/>
</dbReference>
<evidence type="ECO:0000256" key="1">
    <source>
        <dbReference type="ARBA" id="ARBA00008056"/>
    </source>
</evidence>
<dbReference type="InterPro" id="IPR044861">
    <property type="entry name" value="IPNS-like_FE2OG_OXY"/>
</dbReference>
<proteinExistence type="inferred from homology"/>
<dbReference type="SUPFAM" id="SSF51197">
    <property type="entry name" value="Clavaminate synthase-like"/>
    <property type="match status" value="1"/>
</dbReference>
<dbReference type="EMBL" id="AMGV01000007">
    <property type="protein sequence ID" value="KEF55746.1"/>
    <property type="molecule type" value="Genomic_DNA"/>
</dbReference>
<dbReference type="AlphaFoldDB" id="A0A072P7E2"/>
<evidence type="ECO:0000259" key="2">
    <source>
        <dbReference type="PROSITE" id="PS51471"/>
    </source>
</evidence>
<protein>
    <recommendedName>
        <fullName evidence="2">Fe2OG dioxygenase domain-containing protein</fullName>
    </recommendedName>
</protein>
<dbReference type="PROSITE" id="PS51471">
    <property type="entry name" value="FE2OG_OXY"/>
    <property type="match status" value="1"/>
</dbReference>
<comment type="caution">
    <text evidence="3">The sequence shown here is derived from an EMBL/GenBank/DDBJ whole genome shotgun (WGS) entry which is preliminary data.</text>
</comment>
<dbReference type="InterPro" id="IPR005123">
    <property type="entry name" value="Oxoglu/Fe-dep_dioxygenase_dom"/>
</dbReference>
<name>A0A072P7E2_9EURO</name>
<feature type="domain" description="Fe2OG dioxygenase" evidence="2">
    <location>
        <begin position="30"/>
        <end position="133"/>
    </location>
</feature>